<dbReference type="AlphaFoldDB" id="A0A9D1IV54"/>
<evidence type="ECO:0000313" key="7">
    <source>
        <dbReference type="Proteomes" id="UP000824239"/>
    </source>
</evidence>
<dbReference type="InterPro" id="IPR036390">
    <property type="entry name" value="WH_DNA-bd_sf"/>
</dbReference>
<keyword evidence="4" id="KW-0804">Transcription</keyword>
<dbReference type="FunFam" id="1.10.10.10:FF:000001">
    <property type="entry name" value="LysR family transcriptional regulator"/>
    <property type="match status" value="1"/>
</dbReference>
<evidence type="ECO:0000256" key="3">
    <source>
        <dbReference type="ARBA" id="ARBA00023125"/>
    </source>
</evidence>
<comment type="caution">
    <text evidence="6">The sequence shown here is derived from an EMBL/GenBank/DDBJ whole genome shotgun (WGS) entry which is preliminary data.</text>
</comment>
<dbReference type="InterPro" id="IPR005119">
    <property type="entry name" value="LysR_subst-bd"/>
</dbReference>
<reference evidence="6" key="1">
    <citation type="submission" date="2020-10" db="EMBL/GenBank/DDBJ databases">
        <authorList>
            <person name="Gilroy R."/>
        </authorList>
    </citation>
    <scope>NUCLEOTIDE SEQUENCE</scope>
    <source>
        <strain evidence="6">ChiBcec15-4380</strain>
    </source>
</reference>
<evidence type="ECO:0000256" key="1">
    <source>
        <dbReference type="ARBA" id="ARBA00009437"/>
    </source>
</evidence>
<dbReference type="CDD" id="cd05466">
    <property type="entry name" value="PBP2_LTTR_substrate"/>
    <property type="match status" value="1"/>
</dbReference>
<dbReference type="PRINTS" id="PR00039">
    <property type="entry name" value="HTHLYSR"/>
</dbReference>
<dbReference type="Pfam" id="PF03466">
    <property type="entry name" value="LysR_substrate"/>
    <property type="match status" value="1"/>
</dbReference>
<evidence type="ECO:0000256" key="2">
    <source>
        <dbReference type="ARBA" id="ARBA00023015"/>
    </source>
</evidence>
<feature type="domain" description="HTH lysR-type" evidence="5">
    <location>
        <begin position="9"/>
        <end position="60"/>
    </location>
</feature>
<dbReference type="InterPro" id="IPR000847">
    <property type="entry name" value="LysR_HTH_N"/>
</dbReference>
<dbReference type="InterPro" id="IPR036388">
    <property type="entry name" value="WH-like_DNA-bd_sf"/>
</dbReference>
<evidence type="ECO:0000313" key="6">
    <source>
        <dbReference type="EMBL" id="HIR50241.1"/>
    </source>
</evidence>
<accession>A0A9D1IV54</accession>
<dbReference type="PANTHER" id="PTHR30126">
    <property type="entry name" value="HTH-TYPE TRANSCRIPTIONAL REGULATOR"/>
    <property type="match status" value="1"/>
</dbReference>
<organism evidence="6 7">
    <name type="scientific">Candidatus Avoscillospira avicola</name>
    <dbReference type="NCBI Taxonomy" id="2840706"/>
    <lineage>
        <taxon>Bacteria</taxon>
        <taxon>Bacillati</taxon>
        <taxon>Bacillota</taxon>
        <taxon>Clostridia</taxon>
        <taxon>Eubacteriales</taxon>
        <taxon>Oscillospiraceae</taxon>
        <taxon>Oscillospiraceae incertae sedis</taxon>
        <taxon>Candidatus Avoscillospira</taxon>
    </lineage>
</organism>
<dbReference type="Gene3D" id="3.40.190.290">
    <property type="match status" value="1"/>
</dbReference>
<sequence length="304" mass="33318">MAVSYDLYRIFYAVAQAGSLTHAAQALHSNQPNVTRAIQNLEQELGTALFLRSNRGVTLTAEGERLFHHVQAAQAHLEAGERELLSGRRLKSGLVTIGATETALHTMLLPVLGRFHRAYPGIRLRITNHPTPEALEELRAGRVELALVSSPEHLGQLHRETLSVFRDVVVGDAAFAPLARRPLSLEELLEQPLVFLGQETQAYGLYQSFFAARGLVFAPDLQVDTTGQILPMVLGGLGLGFLPQRLAAPELTAGRVVEIRLTEPLPERNVCLVTDPARPLSPAAGTLCQMLLEERDRPGKERTQ</sequence>
<dbReference type="GO" id="GO:0000976">
    <property type="term" value="F:transcription cis-regulatory region binding"/>
    <property type="evidence" value="ECO:0007669"/>
    <property type="project" value="TreeGrafter"/>
</dbReference>
<protein>
    <submittedName>
        <fullName evidence="6">LysR family transcriptional regulator</fullName>
    </submittedName>
</protein>
<dbReference type="Gene3D" id="1.10.10.10">
    <property type="entry name" value="Winged helix-like DNA-binding domain superfamily/Winged helix DNA-binding domain"/>
    <property type="match status" value="1"/>
</dbReference>
<evidence type="ECO:0000259" key="5">
    <source>
        <dbReference type="PROSITE" id="PS50931"/>
    </source>
</evidence>
<name>A0A9D1IV54_9FIRM</name>
<dbReference type="Proteomes" id="UP000824239">
    <property type="component" value="Unassembled WGS sequence"/>
</dbReference>
<dbReference type="SUPFAM" id="SSF46785">
    <property type="entry name" value="Winged helix' DNA-binding domain"/>
    <property type="match status" value="1"/>
</dbReference>
<dbReference type="PROSITE" id="PS50931">
    <property type="entry name" value="HTH_LYSR"/>
    <property type="match status" value="1"/>
</dbReference>
<evidence type="ECO:0000256" key="4">
    <source>
        <dbReference type="ARBA" id="ARBA00023163"/>
    </source>
</evidence>
<keyword evidence="2" id="KW-0805">Transcription regulation</keyword>
<dbReference type="PANTHER" id="PTHR30126:SF91">
    <property type="entry name" value="LYSR FAMILY TRANSCRIPTIONAL REGULATOR"/>
    <property type="match status" value="1"/>
</dbReference>
<keyword evidence="3" id="KW-0238">DNA-binding</keyword>
<reference evidence="6" key="2">
    <citation type="journal article" date="2021" name="PeerJ">
        <title>Extensive microbial diversity within the chicken gut microbiome revealed by metagenomics and culture.</title>
        <authorList>
            <person name="Gilroy R."/>
            <person name="Ravi A."/>
            <person name="Getino M."/>
            <person name="Pursley I."/>
            <person name="Horton D.L."/>
            <person name="Alikhan N.F."/>
            <person name="Baker D."/>
            <person name="Gharbi K."/>
            <person name="Hall N."/>
            <person name="Watson M."/>
            <person name="Adriaenssens E.M."/>
            <person name="Foster-Nyarko E."/>
            <person name="Jarju S."/>
            <person name="Secka A."/>
            <person name="Antonio M."/>
            <person name="Oren A."/>
            <person name="Chaudhuri R.R."/>
            <person name="La Ragione R."/>
            <person name="Hildebrand F."/>
            <person name="Pallen M.J."/>
        </authorList>
    </citation>
    <scope>NUCLEOTIDE SEQUENCE</scope>
    <source>
        <strain evidence="6">ChiBcec15-4380</strain>
    </source>
</reference>
<comment type="similarity">
    <text evidence="1">Belongs to the LysR transcriptional regulatory family.</text>
</comment>
<gene>
    <name evidence="6" type="ORF">IAA53_02980</name>
</gene>
<dbReference type="EMBL" id="DVHE01000022">
    <property type="protein sequence ID" value="HIR50241.1"/>
    <property type="molecule type" value="Genomic_DNA"/>
</dbReference>
<dbReference type="GO" id="GO:0003700">
    <property type="term" value="F:DNA-binding transcription factor activity"/>
    <property type="evidence" value="ECO:0007669"/>
    <property type="project" value="InterPro"/>
</dbReference>
<dbReference type="SUPFAM" id="SSF53850">
    <property type="entry name" value="Periplasmic binding protein-like II"/>
    <property type="match status" value="1"/>
</dbReference>
<proteinExistence type="inferred from homology"/>
<dbReference type="Pfam" id="PF00126">
    <property type="entry name" value="HTH_1"/>
    <property type="match status" value="1"/>
</dbReference>